<dbReference type="STRING" id="703135.A0A2A9NFP8"/>
<dbReference type="InterPro" id="IPR022357">
    <property type="entry name" value="MIP_CS"/>
</dbReference>
<dbReference type="InterPro" id="IPR000425">
    <property type="entry name" value="MIP"/>
</dbReference>
<sequence>MPPTTVKTMSPRFESLEVKMVESITIAEGIPPRNIWSRIREKLREPFAEFLGVSILTAIGLGVNCQTTLSSNPRVAGSPKGDWNSVALGWGAGIALGVWVSGGISGGHINPAVTLAMATFRGFPWKKVPIYMLSQLLGGLVGAAIVYGNYVHAIDIYEGGRNVRTMLTAGLFATYPLDFVTNASAFFSEFLGAGILMIAVLAMCDKQNSGPTGGLAPLVLFVTLMGIALSLGMETGFGINPARDLGPRLLTSMVGYGRMVYNFRKQYWLWCSVIAPFLGAQAGALVYDALVYIGEDSILNKRLRRHGLPRNVSAEQGRLDSNV</sequence>
<reference evidence="11 12" key="1">
    <citation type="submission" date="2014-02" db="EMBL/GenBank/DDBJ databases">
        <title>Transposable element dynamics among asymbiotic and ectomycorrhizal Amanita fungi.</title>
        <authorList>
            <consortium name="DOE Joint Genome Institute"/>
            <person name="Hess J."/>
            <person name="Skrede I."/>
            <person name="Wolfe B."/>
            <person name="LaButti K."/>
            <person name="Ohm R.A."/>
            <person name="Grigoriev I.V."/>
            <person name="Pringle A."/>
        </authorList>
    </citation>
    <scope>NUCLEOTIDE SEQUENCE [LARGE SCALE GENOMIC DNA]</scope>
    <source>
        <strain evidence="11 12">SKay4041</strain>
    </source>
</reference>
<comment type="catalytic activity">
    <reaction evidence="8">
        <text>H2O(in) = H2O(out)</text>
        <dbReference type="Rhea" id="RHEA:29667"/>
        <dbReference type="ChEBI" id="CHEBI:15377"/>
    </reaction>
</comment>
<feature type="transmembrane region" description="Helical" evidence="10">
    <location>
        <begin position="47"/>
        <end position="69"/>
    </location>
</feature>
<dbReference type="NCBIfam" id="TIGR00861">
    <property type="entry name" value="MIP"/>
    <property type="match status" value="1"/>
</dbReference>
<dbReference type="PANTHER" id="PTHR43829:SF9">
    <property type="entry name" value="AQUAPORIN-9"/>
    <property type="match status" value="1"/>
</dbReference>
<comment type="subcellular location">
    <subcellularLocation>
        <location evidence="1">Membrane</location>
        <topology evidence="1">Multi-pass membrane protein</topology>
    </subcellularLocation>
</comment>
<feature type="transmembrane region" description="Helical" evidence="10">
    <location>
        <begin position="89"/>
        <end position="109"/>
    </location>
</feature>
<dbReference type="Proteomes" id="UP000242287">
    <property type="component" value="Unassembled WGS sequence"/>
</dbReference>
<dbReference type="PRINTS" id="PR00783">
    <property type="entry name" value="MINTRINSICP"/>
</dbReference>
<evidence type="ECO:0008006" key="13">
    <source>
        <dbReference type="Google" id="ProtNLM"/>
    </source>
</evidence>
<evidence type="ECO:0000256" key="8">
    <source>
        <dbReference type="ARBA" id="ARBA00034651"/>
    </source>
</evidence>
<dbReference type="PRINTS" id="PR02019">
    <property type="entry name" value="AQUAPORIN7"/>
</dbReference>
<dbReference type="InterPro" id="IPR023271">
    <property type="entry name" value="Aquaporin-like"/>
</dbReference>
<gene>
    <name evidence="11" type="ORF">AMATHDRAFT_69649</name>
</gene>
<organism evidence="11 12">
    <name type="scientific">Amanita thiersii Skay4041</name>
    <dbReference type="NCBI Taxonomy" id="703135"/>
    <lineage>
        <taxon>Eukaryota</taxon>
        <taxon>Fungi</taxon>
        <taxon>Dikarya</taxon>
        <taxon>Basidiomycota</taxon>
        <taxon>Agaricomycotina</taxon>
        <taxon>Agaricomycetes</taxon>
        <taxon>Agaricomycetidae</taxon>
        <taxon>Agaricales</taxon>
        <taxon>Pluteineae</taxon>
        <taxon>Amanitaceae</taxon>
        <taxon>Amanita</taxon>
    </lineage>
</organism>
<keyword evidence="12" id="KW-1185">Reference proteome</keyword>
<evidence type="ECO:0000256" key="3">
    <source>
        <dbReference type="ARBA" id="ARBA00022448"/>
    </source>
</evidence>
<evidence type="ECO:0000256" key="2">
    <source>
        <dbReference type="ARBA" id="ARBA00006175"/>
    </source>
</evidence>
<dbReference type="CDD" id="cd00333">
    <property type="entry name" value="MIP"/>
    <property type="match status" value="1"/>
</dbReference>
<dbReference type="PROSITE" id="PS00221">
    <property type="entry name" value="MIP"/>
    <property type="match status" value="1"/>
</dbReference>
<dbReference type="EMBL" id="KZ302182">
    <property type="protein sequence ID" value="PFH46530.1"/>
    <property type="molecule type" value="Genomic_DNA"/>
</dbReference>
<keyword evidence="6 10" id="KW-1133">Transmembrane helix</keyword>
<keyword evidence="7 10" id="KW-0472">Membrane</keyword>
<evidence type="ECO:0000256" key="9">
    <source>
        <dbReference type="RuleBase" id="RU000477"/>
    </source>
</evidence>
<feature type="transmembrane region" description="Helical" evidence="10">
    <location>
        <begin position="215"/>
        <end position="233"/>
    </location>
</feature>
<evidence type="ECO:0000256" key="1">
    <source>
        <dbReference type="ARBA" id="ARBA00004141"/>
    </source>
</evidence>
<dbReference type="SUPFAM" id="SSF81338">
    <property type="entry name" value="Aquaporin-like"/>
    <property type="match status" value="1"/>
</dbReference>
<dbReference type="GO" id="GO:0005886">
    <property type="term" value="C:plasma membrane"/>
    <property type="evidence" value="ECO:0007669"/>
    <property type="project" value="TreeGrafter"/>
</dbReference>
<evidence type="ECO:0000313" key="12">
    <source>
        <dbReference type="Proteomes" id="UP000242287"/>
    </source>
</evidence>
<dbReference type="FunFam" id="1.20.1080.10:FF:000027">
    <property type="entry name" value="MIP aquaporin"/>
    <property type="match status" value="1"/>
</dbReference>
<evidence type="ECO:0000256" key="7">
    <source>
        <dbReference type="ARBA" id="ARBA00023136"/>
    </source>
</evidence>
<proteinExistence type="inferred from homology"/>
<comment type="similarity">
    <text evidence="2 9">Belongs to the MIP/aquaporin (TC 1.A.8) family.</text>
</comment>
<keyword evidence="3 9" id="KW-0813">Transport</keyword>
<dbReference type="Gene3D" id="1.20.1080.10">
    <property type="entry name" value="Glycerol uptake facilitator protein"/>
    <property type="match status" value="1"/>
</dbReference>
<evidence type="ECO:0000256" key="4">
    <source>
        <dbReference type="ARBA" id="ARBA00022692"/>
    </source>
</evidence>
<protein>
    <recommendedName>
        <fullName evidence="13">Aquaporin</fullName>
    </recommendedName>
</protein>
<evidence type="ECO:0000256" key="6">
    <source>
        <dbReference type="ARBA" id="ARBA00022989"/>
    </source>
</evidence>
<evidence type="ECO:0000256" key="10">
    <source>
        <dbReference type="SAM" id="Phobius"/>
    </source>
</evidence>
<name>A0A2A9NFP8_9AGAR</name>
<dbReference type="PANTHER" id="PTHR43829">
    <property type="entry name" value="AQUAPORIN OR AQUAGLYCEROPORIN RELATED"/>
    <property type="match status" value="1"/>
</dbReference>
<evidence type="ECO:0000313" key="11">
    <source>
        <dbReference type="EMBL" id="PFH46530.1"/>
    </source>
</evidence>
<evidence type="ECO:0000256" key="5">
    <source>
        <dbReference type="ARBA" id="ARBA00022737"/>
    </source>
</evidence>
<feature type="transmembrane region" description="Helical" evidence="10">
    <location>
        <begin position="267"/>
        <end position="294"/>
    </location>
</feature>
<accession>A0A2A9NFP8</accession>
<keyword evidence="4 9" id="KW-0812">Transmembrane</keyword>
<keyword evidence="5" id="KW-0677">Repeat</keyword>
<dbReference type="GO" id="GO:0015250">
    <property type="term" value="F:water channel activity"/>
    <property type="evidence" value="ECO:0007669"/>
    <property type="project" value="TreeGrafter"/>
</dbReference>
<dbReference type="Pfam" id="PF00230">
    <property type="entry name" value="MIP"/>
    <property type="match status" value="1"/>
</dbReference>
<feature type="transmembrane region" description="Helical" evidence="10">
    <location>
        <begin position="185"/>
        <end position="203"/>
    </location>
</feature>
<dbReference type="InterPro" id="IPR050363">
    <property type="entry name" value="MIP/Aquaporin"/>
</dbReference>
<feature type="transmembrane region" description="Helical" evidence="10">
    <location>
        <begin position="130"/>
        <end position="150"/>
    </location>
</feature>
<dbReference type="AlphaFoldDB" id="A0A2A9NFP8"/>
<dbReference type="GO" id="GO:0015254">
    <property type="term" value="F:glycerol channel activity"/>
    <property type="evidence" value="ECO:0007669"/>
    <property type="project" value="TreeGrafter"/>
</dbReference>
<dbReference type="OrthoDB" id="3222at2759"/>